<reference evidence="9" key="1">
    <citation type="journal article" date="2019" name="Int. J. Syst. Evol. Microbiol.">
        <title>The Global Catalogue of Microorganisms (GCM) 10K type strain sequencing project: providing services to taxonomists for standard genome sequencing and annotation.</title>
        <authorList>
            <consortium name="The Broad Institute Genomics Platform"/>
            <consortium name="The Broad Institute Genome Sequencing Center for Infectious Disease"/>
            <person name="Wu L."/>
            <person name="Ma J."/>
        </authorList>
    </citation>
    <scope>NUCLEOTIDE SEQUENCE [LARGE SCALE GENOMIC DNA]</scope>
    <source>
        <strain evidence="9">CGMCC 4.7020</strain>
    </source>
</reference>
<feature type="compositionally biased region" description="Gly residues" evidence="5">
    <location>
        <begin position="1"/>
        <end position="11"/>
    </location>
</feature>
<proteinExistence type="predicted"/>
<dbReference type="PANTHER" id="PTHR31310">
    <property type="match status" value="1"/>
</dbReference>
<evidence type="ECO:0000256" key="2">
    <source>
        <dbReference type="ARBA" id="ARBA00022692"/>
    </source>
</evidence>
<evidence type="ECO:0000256" key="5">
    <source>
        <dbReference type="SAM" id="MobiDB-lite"/>
    </source>
</evidence>
<keyword evidence="4 6" id="KW-0472">Membrane</keyword>
<protein>
    <submittedName>
        <fullName evidence="8">Phosphatase PAP2 family protein</fullName>
    </submittedName>
</protein>
<evidence type="ECO:0000256" key="1">
    <source>
        <dbReference type="ARBA" id="ARBA00004141"/>
    </source>
</evidence>
<feature type="transmembrane region" description="Helical" evidence="6">
    <location>
        <begin position="87"/>
        <end position="106"/>
    </location>
</feature>
<accession>A0ABW3XNC4</accession>
<dbReference type="EMBL" id="JBHTMM010000067">
    <property type="protein sequence ID" value="MFD1311087.1"/>
    <property type="molecule type" value="Genomic_DNA"/>
</dbReference>
<dbReference type="InterPro" id="IPR026841">
    <property type="entry name" value="Aur1/Ipt1"/>
</dbReference>
<feature type="transmembrane region" description="Helical" evidence="6">
    <location>
        <begin position="112"/>
        <end position="130"/>
    </location>
</feature>
<evidence type="ECO:0000313" key="9">
    <source>
        <dbReference type="Proteomes" id="UP001597058"/>
    </source>
</evidence>
<evidence type="ECO:0000256" key="4">
    <source>
        <dbReference type="ARBA" id="ARBA00023136"/>
    </source>
</evidence>
<evidence type="ECO:0000259" key="7">
    <source>
        <dbReference type="Pfam" id="PF14378"/>
    </source>
</evidence>
<dbReference type="InterPro" id="IPR052185">
    <property type="entry name" value="IPC_Synthase-Related"/>
</dbReference>
<name>A0ABW3XNC4_9ACTN</name>
<gene>
    <name evidence="8" type="ORF">ACFQ5X_35360</name>
</gene>
<feature type="region of interest" description="Disordered" evidence="5">
    <location>
        <begin position="1"/>
        <end position="31"/>
    </location>
</feature>
<dbReference type="PANTHER" id="PTHR31310:SF7">
    <property type="entry name" value="PA-PHOSPHATASE RELATED-FAMILY PROTEIN DDB_G0268928"/>
    <property type="match status" value="1"/>
</dbReference>
<evidence type="ECO:0000313" key="8">
    <source>
        <dbReference type="EMBL" id="MFD1311087.1"/>
    </source>
</evidence>
<dbReference type="RefSeq" id="WP_381234082.1">
    <property type="nucleotide sequence ID" value="NZ_JBHSKH010000019.1"/>
</dbReference>
<evidence type="ECO:0000256" key="3">
    <source>
        <dbReference type="ARBA" id="ARBA00022989"/>
    </source>
</evidence>
<feature type="domain" description="Inositolphosphotransferase Aur1/Ipt1" evidence="7">
    <location>
        <begin position="22"/>
        <end position="119"/>
    </location>
</feature>
<keyword evidence="3 6" id="KW-1133">Transmembrane helix</keyword>
<evidence type="ECO:0000256" key="6">
    <source>
        <dbReference type="SAM" id="Phobius"/>
    </source>
</evidence>
<keyword evidence="2 6" id="KW-0812">Transmembrane</keyword>
<organism evidence="8 9">
    <name type="scientific">Streptomyces kaempferi</name>
    <dbReference type="NCBI Taxonomy" id="333725"/>
    <lineage>
        <taxon>Bacteria</taxon>
        <taxon>Bacillati</taxon>
        <taxon>Actinomycetota</taxon>
        <taxon>Actinomycetes</taxon>
        <taxon>Kitasatosporales</taxon>
        <taxon>Streptomycetaceae</taxon>
        <taxon>Streptomyces</taxon>
    </lineage>
</organism>
<comment type="subcellular location">
    <subcellularLocation>
        <location evidence="1">Membrane</location>
        <topology evidence="1">Multi-pass membrane protein</topology>
    </subcellularLocation>
</comment>
<dbReference type="Pfam" id="PF14378">
    <property type="entry name" value="PAP2_3"/>
    <property type="match status" value="1"/>
</dbReference>
<comment type="caution">
    <text evidence="8">The sequence shown here is derived from an EMBL/GenBank/DDBJ whole genome shotgun (WGS) entry which is preliminary data.</text>
</comment>
<dbReference type="Proteomes" id="UP001597058">
    <property type="component" value="Unassembled WGS sequence"/>
</dbReference>
<sequence length="168" mass="18116">MSAGCRDGGGLAFPDNAAPPASPHGHPRHRRRCRAMGLVERADQRAARARRLRQRVRAMPSLHVGWALWSGWFLFRHARRKTLRGFGLAYPALTTLVVIATGNHYLADAIAGAFLTLLMGAVVGLVHNVGEHAIGPTTRLGPVTPADCPEHSRTDLGRPLNSTPEASP</sequence>
<keyword evidence="9" id="KW-1185">Reference proteome</keyword>
<feature type="region of interest" description="Disordered" evidence="5">
    <location>
        <begin position="136"/>
        <end position="168"/>
    </location>
</feature>